<dbReference type="RefSeq" id="WP_096421024.1">
    <property type="nucleotide sequence ID" value="NZ_AP017315.1"/>
</dbReference>
<name>A0A0U5BTU5_9MICO</name>
<evidence type="ECO:0000259" key="2">
    <source>
        <dbReference type="Pfam" id="PF07905"/>
    </source>
</evidence>
<organism evidence="4 5">
    <name type="scientific">Microcella alkaliphila</name>
    <dbReference type="NCBI Taxonomy" id="279828"/>
    <lineage>
        <taxon>Bacteria</taxon>
        <taxon>Bacillati</taxon>
        <taxon>Actinomycetota</taxon>
        <taxon>Actinomycetes</taxon>
        <taxon>Micrococcales</taxon>
        <taxon>Microbacteriaceae</taxon>
        <taxon>Microcella</taxon>
    </lineage>
</organism>
<feature type="domain" description="Purine catabolism PurC-like" evidence="2">
    <location>
        <begin position="8"/>
        <end position="123"/>
    </location>
</feature>
<evidence type="ECO:0000259" key="3">
    <source>
        <dbReference type="Pfam" id="PF13556"/>
    </source>
</evidence>
<sequence>MPITLTSMLERRELGLTTVWADDGAAARPWSWVHSSDLADPSPFLSRGDALLTTGTQWRDDADIAPWVERLATVGVPAIGFGTEVFRDGTPDALTAACRAHAIALFEVPYRTPFIAVIRTVADLDASERFARVRFTLDAQRAIALAALRPDGLAAALTELEHRVGGPVALIGSDGRVAVGHRPGRVALDTARRMLADGRRAAVVIDEVTLQTIGRPDALRGVLAVGGAGHDDATRAVVTSVVAMVGLALEQERRLARTLDDLRAELLSALVRGERELVATTLKALGGGIPDEPLAVAVIDPASGRREALLDLLGARARGEASVTGGEHPGARSREHGSERSVFHARDGARVVVLADSERIDELLPELVEQSRGTAGVVRRVRWERLEQAIDDAARAADRMAERVGADAAAPDRILDAAALRDDGMLTRLAGADARRTAEAMLAPLDSHDADSGDALVATLAAWLGADAVAEQAAAVLGVHRHTVRARVRRAEQLLGRDLGAFPARAELWAALVAAGRA</sequence>
<dbReference type="KEGG" id="malk:MalAC0309_0990"/>
<reference evidence="5" key="1">
    <citation type="submission" date="2015-12" db="EMBL/GenBank/DDBJ databases">
        <authorList>
            <person name="Shamseldin A."/>
            <person name="Moawad H."/>
            <person name="Abd El-Rahim W.M."/>
            <person name="Sadowsky M.J."/>
        </authorList>
    </citation>
    <scope>NUCLEOTIDE SEQUENCE [LARGE SCALE GENOMIC DNA]</scope>
    <source>
        <strain evidence="5">JAM AC0309</strain>
    </source>
</reference>
<dbReference type="Gene3D" id="1.10.10.2840">
    <property type="entry name" value="PucR C-terminal helix-turn-helix domain"/>
    <property type="match status" value="1"/>
</dbReference>
<dbReference type="PANTHER" id="PTHR33744">
    <property type="entry name" value="CARBOHYDRATE DIACID REGULATOR"/>
    <property type="match status" value="1"/>
</dbReference>
<proteinExistence type="predicted"/>
<accession>A0A0U5BTU5</accession>
<dbReference type="OrthoDB" id="8450798at2"/>
<reference evidence="4 5" key="2">
    <citation type="submission" date="2016-01" db="EMBL/GenBank/DDBJ databases">
        <title>Microcella alkaliphila JAM AC0309 whole genome shotgun sequence.</title>
        <authorList>
            <person name="Kurata A."/>
            <person name="Hirose Y."/>
            <person name="Kishimoto N."/>
            <person name="Kobayashi T."/>
        </authorList>
    </citation>
    <scope>NUCLEOTIDE SEQUENCE [LARGE SCALE GENOMIC DNA]</scope>
    <source>
        <strain evidence="4 5">JAM AC0309</strain>
    </source>
</reference>
<dbReference type="InterPro" id="IPR025736">
    <property type="entry name" value="PucR_C-HTH_dom"/>
</dbReference>
<evidence type="ECO:0000256" key="1">
    <source>
        <dbReference type="SAM" id="MobiDB-lite"/>
    </source>
</evidence>
<dbReference type="Pfam" id="PF13556">
    <property type="entry name" value="HTH_30"/>
    <property type="match status" value="1"/>
</dbReference>
<dbReference type="Pfam" id="PF07905">
    <property type="entry name" value="PucR"/>
    <property type="match status" value="1"/>
</dbReference>
<dbReference type="InterPro" id="IPR051448">
    <property type="entry name" value="CdaR-like_regulators"/>
</dbReference>
<dbReference type="PANTHER" id="PTHR33744:SF1">
    <property type="entry name" value="DNA-BINDING TRANSCRIPTIONAL ACTIVATOR ADER"/>
    <property type="match status" value="1"/>
</dbReference>
<dbReference type="EMBL" id="AP017315">
    <property type="protein sequence ID" value="BAU31853.1"/>
    <property type="molecule type" value="Genomic_DNA"/>
</dbReference>
<feature type="compositionally biased region" description="Basic and acidic residues" evidence="1">
    <location>
        <begin position="329"/>
        <end position="340"/>
    </location>
</feature>
<dbReference type="Proteomes" id="UP000218965">
    <property type="component" value="Chromosome"/>
</dbReference>
<feature type="domain" description="PucR C-terminal helix-turn-helix" evidence="3">
    <location>
        <begin position="456"/>
        <end position="513"/>
    </location>
</feature>
<feature type="region of interest" description="Disordered" evidence="1">
    <location>
        <begin position="320"/>
        <end position="340"/>
    </location>
</feature>
<gene>
    <name evidence="4" type="ORF">MalAC0309_0990</name>
</gene>
<protein>
    <recommendedName>
        <fullName evidence="6">Purine catabolism regulator</fullName>
    </recommendedName>
</protein>
<dbReference type="InterPro" id="IPR012914">
    <property type="entry name" value="PucR_dom"/>
</dbReference>
<evidence type="ECO:0000313" key="5">
    <source>
        <dbReference type="Proteomes" id="UP000218965"/>
    </source>
</evidence>
<evidence type="ECO:0000313" key="4">
    <source>
        <dbReference type="EMBL" id="BAU31853.1"/>
    </source>
</evidence>
<dbReference type="InterPro" id="IPR042070">
    <property type="entry name" value="PucR_C-HTH_sf"/>
</dbReference>
<evidence type="ECO:0008006" key="6">
    <source>
        <dbReference type="Google" id="ProtNLM"/>
    </source>
</evidence>
<dbReference type="AlphaFoldDB" id="A0A0U5BTU5"/>